<dbReference type="InterPro" id="IPR049174">
    <property type="entry name" value="Beta-AFase-like"/>
</dbReference>
<name>A0A7J6JNJ3_COLFN</name>
<dbReference type="SUPFAM" id="SSF48208">
    <property type="entry name" value="Six-hairpin glycosidases"/>
    <property type="match status" value="1"/>
</dbReference>
<feature type="domain" description="Non-reducing end beta-L-arabinofuranosidase-like GH127 C-terminal" evidence="3">
    <location>
        <begin position="514"/>
        <end position="623"/>
    </location>
</feature>
<dbReference type="PANTHER" id="PTHR43465">
    <property type="entry name" value="DUF1680 DOMAIN PROTEIN (AFU_ORTHOLOGUE AFUA_1G08910)"/>
    <property type="match status" value="1"/>
</dbReference>
<gene>
    <name evidence="4" type="primary">hypBA1-1</name>
    <name evidence="4" type="ORF">CGGC5_v000396</name>
</gene>
<dbReference type="GeneID" id="43620980"/>
<accession>A0A7J6JNJ3</accession>
<evidence type="ECO:0000313" key="4">
    <source>
        <dbReference type="EMBL" id="KAF4492304.1"/>
    </source>
</evidence>
<dbReference type="Pfam" id="PF20737">
    <property type="entry name" value="Glyco_hydro127C"/>
    <property type="match status" value="1"/>
</dbReference>
<dbReference type="InterPro" id="IPR049049">
    <property type="entry name" value="Beta-AFase-like_GH127_C"/>
</dbReference>
<dbReference type="InParanoid" id="A0A7J6JNJ3"/>
<dbReference type="GO" id="GO:0005975">
    <property type="term" value="P:carbohydrate metabolic process"/>
    <property type="evidence" value="ECO:0007669"/>
    <property type="project" value="InterPro"/>
</dbReference>
<sequence length="626" mass="71040">MEVPTRNVEITSSFWAQLRDSGRLKTIPALVKAQKESGHWDCLKWKEGHQPQPHPFWDSDVYKATEAACYFLMTHADEEMMRNVEEAVDNIRGAQHPDGYINSYYTVRGIEKRWTNLRDMHELYCIGHLIEACVAYETLTGSGRLLEPVMKVVQHIDSIFGSEPGKRRGYPGHQEIEIGLLRLYEMTKDPLLLQVAQYFILERGTRDEKDEIYFDKEAWARGNDPGDWLSFEFRPTYRMPRDYGYHQADRRLADATELVGHSVRAMYFMTAATDLVRLTKHEGIHKSLAALWRDMVDKKMYITGGLGSVRQWEGFGHPYVLGDTEEGGVCYAETCATFGMIGWCQRMLRLNLNSEYADVMEIGLYNGFLGAIGLDGESFYYENPLRTFTGRPKERSRWFDVACCPPNVAKLLGNLGAFIYTMQDQRVAIHLYIESVLHVPGSDAVVTIKTAAPWSGKVEIAWSGTVTIALRIPGWSDGYTIDGSNGDGTCKDGYLYLPEGTDGRVQVVFSFKPQLMYANPKLGKNEVCVRRGPLVYCIEDVDNELDIDNVILSTTSLKDGSPLDILGYEVTPVIARGTELKNTNGSKLYSHKPWERGEERDLVFIPYYARANRGGNGGMRVWCFRD</sequence>
<dbReference type="PANTHER" id="PTHR43465:SF2">
    <property type="entry name" value="DUF1680 DOMAIN PROTEIN (AFU_ORTHOLOGUE AFUA_1G08910)"/>
    <property type="match status" value="1"/>
</dbReference>
<keyword evidence="5" id="KW-1185">Reference proteome</keyword>
<evidence type="ECO:0000313" key="5">
    <source>
        <dbReference type="Proteomes" id="UP000011096"/>
    </source>
</evidence>
<evidence type="ECO:0000259" key="3">
    <source>
        <dbReference type="Pfam" id="PF20737"/>
    </source>
</evidence>
<dbReference type="InterPro" id="IPR012878">
    <property type="entry name" value="Beta-AFase-like_GH127_cat"/>
</dbReference>
<organism evidence="4 5">
    <name type="scientific">Colletotrichum fructicola (strain Nara gc5)</name>
    <name type="common">Anthracnose fungus</name>
    <name type="synonym">Colletotrichum gloeosporioides (strain Nara gc5)</name>
    <dbReference type="NCBI Taxonomy" id="1213859"/>
    <lineage>
        <taxon>Eukaryota</taxon>
        <taxon>Fungi</taxon>
        <taxon>Dikarya</taxon>
        <taxon>Ascomycota</taxon>
        <taxon>Pezizomycotina</taxon>
        <taxon>Sordariomycetes</taxon>
        <taxon>Hypocreomycetidae</taxon>
        <taxon>Glomerellales</taxon>
        <taxon>Glomerellaceae</taxon>
        <taxon>Colletotrichum</taxon>
        <taxon>Colletotrichum gloeosporioides species complex</taxon>
    </lineage>
</organism>
<proteinExistence type="predicted"/>
<dbReference type="InterPro" id="IPR008928">
    <property type="entry name" value="6-hairpin_glycosidase_sf"/>
</dbReference>
<dbReference type="Pfam" id="PF07944">
    <property type="entry name" value="Beta-AFase-like_GH127_cat"/>
    <property type="match status" value="1"/>
</dbReference>
<dbReference type="RefSeq" id="XP_031884134.1">
    <property type="nucleotide sequence ID" value="XM_032036999.1"/>
</dbReference>
<reference evidence="4 5" key="1">
    <citation type="submission" date="2012-08" db="EMBL/GenBank/DDBJ databases">
        <authorList>
            <person name="Gan P.H.P."/>
            <person name="Ikeda K."/>
            <person name="Irieda H."/>
            <person name="Narusaka M."/>
            <person name="O'Connell R.J."/>
            <person name="Narusaka Y."/>
            <person name="Takano Y."/>
            <person name="Kubo Y."/>
            <person name="Shirasu K."/>
        </authorList>
    </citation>
    <scope>NUCLEOTIDE SEQUENCE [LARGE SCALE GENOMIC DNA]</scope>
    <source>
        <strain evidence="4 5">Nara gc5</strain>
    </source>
</reference>
<reference evidence="4 5" key="2">
    <citation type="submission" date="2020-04" db="EMBL/GenBank/DDBJ databases">
        <title>Genome sequencing and assembly of multiple isolates from the Colletotrichum gloeosporioides species complex.</title>
        <authorList>
            <person name="Gan P."/>
            <person name="Shirasu K."/>
        </authorList>
    </citation>
    <scope>NUCLEOTIDE SEQUENCE [LARGE SCALE GENOMIC DNA]</scope>
    <source>
        <strain evidence="4 5">Nara gc5</strain>
    </source>
</reference>
<feature type="domain" description="Non-reducing end beta-L-arabinofuranosidase-like GH127 middle" evidence="2">
    <location>
        <begin position="427"/>
        <end position="499"/>
    </location>
</feature>
<dbReference type="AlphaFoldDB" id="A0A7J6JNJ3"/>
<feature type="domain" description="Non-reducing end beta-L-arabinofuranosidase-like GH127 catalytic" evidence="1">
    <location>
        <begin position="7"/>
        <end position="413"/>
    </location>
</feature>
<dbReference type="Proteomes" id="UP000011096">
    <property type="component" value="Unassembled WGS sequence"/>
</dbReference>
<dbReference type="OrthoDB" id="654211at2759"/>
<evidence type="ECO:0000259" key="2">
    <source>
        <dbReference type="Pfam" id="PF20736"/>
    </source>
</evidence>
<comment type="caution">
    <text evidence="4">The sequence shown here is derived from an EMBL/GenBank/DDBJ whole genome shotgun (WGS) entry which is preliminary data.</text>
</comment>
<evidence type="ECO:0000259" key="1">
    <source>
        <dbReference type="Pfam" id="PF07944"/>
    </source>
</evidence>
<dbReference type="Pfam" id="PF20736">
    <property type="entry name" value="Glyco_hydro127M"/>
    <property type="match status" value="1"/>
</dbReference>
<dbReference type="EMBL" id="ANPB02000001">
    <property type="protein sequence ID" value="KAF4492304.1"/>
    <property type="molecule type" value="Genomic_DNA"/>
</dbReference>
<protein>
    <submittedName>
        <fullName evidence="4">Non-reducing end beta-L-arabinofuranosidase</fullName>
    </submittedName>
</protein>
<dbReference type="InterPro" id="IPR049046">
    <property type="entry name" value="Beta-AFase-like_GH127_middle"/>
</dbReference>